<evidence type="ECO:0000256" key="2">
    <source>
        <dbReference type="ARBA" id="ARBA00022692"/>
    </source>
</evidence>
<evidence type="ECO:0000256" key="3">
    <source>
        <dbReference type="ARBA" id="ARBA00022989"/>
    </source>
</evidence>
<comment type="subcellular location">
    <subcellularLocation>
        <location evidence="1">Membrane</location>
        <topology evidence="1">Multi-pass membrane protein</topology>
    </subcellularLocation>
</comment>
<keyword evidence="7" id="KW-1185">Reference proteome</keyword>
<dbReference type="NCBIfam" id="NF008978">
    <property type="entry name" value="PRK12324.1-4"/>
    <property type="match status" value="1"/>
</dbReference>
<dbReference type="GO" id="GO:0016020">
    <property type="term" value="C:membrane"/>
    <property type="evidence" value="ECO:0007669"/>
    <property type="project" value="UniProtKB-SubCell"/>
</dbReference>
<name>A0A8J3KGD1_9ACTN</name>
<reference evidence="6 7" key="1">
    <citation type="submission" date="2021-01" db="EMBL/GenBank/DDBJ databases">
        <title>Whole genome shotgun sequence of Catellatospora citrea NBRC 14495.</title>
        <authorList>
            <person name="Komaki H."/>
            <person name="Tamura T."/>
        </authorList>
    </citation>
    <scope>NUCLEOTIDE SEQUENCE [LARGE SCALE GENOMIC DNA]</scope>
    <source>
        <strain evidence="6 7">NBRC 14495</strain>
    </source>
</reference>
<evidence type="ECO:0000256" key="1">
    <source>
        <dbReference type="ARBA" id="ARBA00004141"/>
    </source>
</evidence>
<proteinExistence type="predicted"/>
<feature type="transmembrane region" description="Helical" evidence="5">
    <location>
        <begin position="161"/>
        <end position="176"/>
    </location>
</feature>
<dbReference type="GO" id="GO:0016765">
    <property type="term" value="F:transferase activity, transferring alkyl or aryl (other than methyl) groups"/>
    <property type="evidence" value="ECO:0007669"/>
    <property type="project" value="InterPro"/>
</dbReference>
<keyword evidence="2 5" id="KW-0812">Transmembrane</keyword>
<gene>
    <name evidence="6" type="ORF">Cci01nite_35020</name>
</gene>
<comment type="caution">
    <text evidence="6">The sequence shown here is derived from an EMBL/GenBank/DDBJ whole genome shotgun (WGS) entry which is preliminary data.</text>
</comment>
<keyword evidence="4 5" id="KW-0472">Membrane</keyword>
<evidence type="ECO:0000313" key="7">
    <source>
        <dbReference type="Proteomes" id="UP000659904"/>
    </source>
</evidence>
<feature type="transmembrane region" description="Helical" evidence="5">
    <location>
        <begin position="76"/>
        <end position="96"/>
    </location>
</feature>
<keyword evidence="6" id="KW-0328">Glycosyltransferase</keyword>
<feature type="transmembrane region" description="Helical" evidence="5">
    <location>
        <begin position="102"/>
        <end position="124"/>
    </location>
</feature>
<sequence>MLSGMIRLMRPKHYLKNALILLPLVFARQLDEPDVVLRTLIGVLAFSAVASVVYIINDLRDVRLDREHPVKRNRPIASGAVPVPVAVAQAAVLIPLAAALSWLAGSGVVGFALLAGYVLINVAYSFGLKHVPILDVTILAVGFVIRVYYGADIADITVSEWFYLTMFAFSFFVSFGKRRNEILQTGTATRIANARYVPAFLDKAMYLASAVTVVFYSLWTIDSGQGKGLIWTVPLVLVIFLVYILRVEQPDQDGDPTDVVTGSATLLSLLAVYAGAVVVLLYGV</sequence>
<keyword evidence="3 5" id="KW-1133">Transmembrane helix</keyword>
<dbReference type="CDD" id="cd13963">
    <property type="entry name" value="PT_UbiA_2"/>
    <property type="match status" value="1"/>
</dbReference>
<evidence type="ECO:0000256" key="4">
    <source>
        <dbReference type="ARBA" id="ARBA00023136"/>
    </source>
</evidence>
<evidence type="ECO:0000256" key="5">
    <source>
        <dbReference type="SAM" id="Phobius"/>
    </source>
</evidence>
<dbReference type="Proteomes" id="UP000659904">
    <property type="component" value="Unassembled WGS sequence"/>
</dbReference>
<accession>A0A8J3KGD1</accession>
<keyword evidence="6" id="KW-0808">Transferase</keyword>
<dbReference type="GO" id="GO:0016757">
    <property type="term" value="F:glycosyltransferase activity"/>
    <property type="evidence" value="ECO:0007669"/>
    <property type="project" value="UniProtKB-KW"/>
</dbReference>
<dbReference type="InterPro" id="IPR000537">
    <property type="entry name" value="UbiA_prenyltransferase"/>
</dbReference>
<feature type="transmembrane region" description="Helical" evidence="5">
    <location>
        <begin position="259"/>
        <end position="282"/>
    </location>
</feature>
<dbReference type="Gene3D" id="1.10.357.140">
    <property type="entry name" value="UbiA prenyltransferase"/>
    <property type="match status" value="1"/>
</dbReference>
<feature type="transmembrane region" description="Helical" evidence="5">
    <location>
        <begin position="196"/>
        <end position="216"/>
    </location>
</feature>
<feature type="transmembrane region" description="Helical" evidence="5">
    <location>
        <begin position="131"/>
        <end position="149"/>
    </location>
</feature>
<feature type="transmembrane region" description="Helical" evidence="5">
    <location>
        <begin position="39"/>
        <end position="56"/>
    </location>
</feature>
<dbReference type="InterPro" id="IPR044878">
    <property type="entry name" value="UbiA_sf"/>
</dbReference>
<organism evidence="6 7">
    <name type="scientific">Catellatospora citrea</name>
    <dbReference type="NCBI Taxonomy" id="53366"/>
    <lineage>
        <taxon>Bacteria</taxon>
        <taxon>Bacillati</taxon>
        <taxon>Actinomycetota</taxon>
        <taxon>Actinomycetes</taxon>
        <taxon>Micromonosporales</taxon>
        <taxon>Micromonosporaceae</taxon>
        <taxon>Catellatospora</taxon>
    </lineage>
</organism>
<feature type="transmembrane region" description="Helical" evidence="5">
    <location>
        <begin position="228"/>
        <end position="247"/>
    </location>
</feature>
<dbReference type="AlphaFoldDB" id="A0A8J3KGD1"/>
<evidence type="ECO:0000313" key="6">
    <source>
        <dbReference type="EMBL" id="GIF98408.1"/>
    </source>
</evidence>
<protein>
    <submittedName>
        <fullName evidence="6">Decaprenyl-phosphate phosphoribosyltransferase</fullName>
    </submittedName>
</protein>
<dbReference type="EMBL" id="BONH01000015">
    <property type="protein sequence ID" value="GIF98408.1"/>
    <property type="molecule type" value="Genomic_DNA"/>
</dbReference>
<dbReference type="Pfam" id="PF01040">
    <property type="entry name" value="UbiA"/>
    <property type="match status" value="1"/>
</dbReference>